<comment type="similarity">
    <text evidence="1">Belongs to the LDH/MDH superfamily. MDH type 2 family.</text>
</comment>
<evidence type="ECO:0000256" key="1">
    <source>
        <dbReference type="ARBA" id="ARBA00009613"/>
    </source>
</evidence>
<evidence type="ECO:0000256" key="10">
    <source>
        <dbReference type="RuleBase" id="RU003405"/>
    </source>
</evidence>
<dbReference type="InterPro" id="IPR011274">
    <property type="entry name" value="Malate_DH_NAD-dep_euk"/>
</dbReference>
<evidence type="ECO:0000313" key="14">
    <source>
        <dbReference type="Proteomes" id="UP000247498"/>
    </source>
</evidence>
<evidence type="ECO:0000259" key="11">
    <source>
        <dbReference type="Pfam" id="PF00056"/>
    </source>
</evidence>
<dbReference type="Gene3D" id="3.40.50.720">
    <property type="entry name" value="NAD(P)-binding Rossmann-like Domain"/>
    <property type="match status" value="1"/>
</dbReference>
<dbReference type="Proteomes" id="UP000247498">
    <property type="component" value="Unassembled WGS sequence"/>
</dbReference>
<evidence type="ECO:0000256" key="5">
    <source>
        <dbReference type="ARBA" id="ARBA00048313"/>
    </source>
</evidence>
<dbReference type="NCBIfam" id="NF003916">
    <property type="entry name" value="PRK05442.1"/>
    <property type="match status" value="1"/>
</dbReference>
<dbReference type="InterPro" id="IPR001236">
    <property type="entry name" value="Lactate/malate_DH_N"/>
</dbReference>
<evidence type="ECO:0000256" key="4">
    <source>
        <dbReference type="ARBA" id="ARBA00023027"/>
    </source>
</evidence>
<dbReference type="SUPFAM" id="SSF56327">
    <property type="entry name" value="LDH C-terminal domain-like"/>
    <property type="match status" value="1"/>
</dbReference>
<feature type="domain" description="Lactate/malate dehydrogenase C-terminal" evidence="12">
    <location>
        <begin position="157"/>
        <end position="325"/>
    </location>
</feature>
<dbReference type="EC" id="1.1.1.37" evidence="2 10"/>
<evidence type="ECO:0000259" key="12">
    <source>
        <dbReference type="Pfam" id="PF02866"/>
    </source>
</evidence>
<feature type="binding site" evidence="8">
    <location>
        <begin position="12"/>
        <end position="18"/>
    </location>
    <ligand>
        <name>NAD(+)</name>
        <dbReference type="ChEBI" id="CHEBI:57540"/>
    </ligand>
</feature>
<dbReference type="EMBL" id="BDRX01000049">
    <property type="protein sequence ID" value="GBF94269.1"/>
    <property type="molecule type" value="Genomic_DNA"/>
</dbReference>
<dbReference type="Gene3D" id="3.90.110.10">
    <property type="entry name" value="Lactate dehydrogenase/glycoside hydrolase, family 4, C-terminal"/>
    <property type="match status" value="1"/>
</dbReference>
<evidence type="ECO:0000256" key="2">
    <source>
        <dbReference type="ARBA" id="ARBA00012995"/>
    </source>
</evidence>
<dbReference type="InParanoid" id="A0A2V0P3V9"/>
<dbReference type="SUPFAM" id="SSF51735">
    <property type="entry name" value="NAD(P)-binding Rossmann-fold domains"/>
    <property type="match status" value="1"/>
</dbReference>
<dbReference type="InterPro" id="IPR010945">
    <property type="entry name" value="Malate_DH_type2"/>
</dbReference>
<keyword evidence="10" id="KW-0816">Tricarboxylic acid cycle</keyword>
<dbReference type="PROSITE" id="PS00068">
    <property type="entry name" value="MDH"/>
    <property type="match status" value="1"/>
</dbReference>
<feature type="binding site" evidence="8">
    <location>
        <begin position="130"/>
        <end position="132"/>
    </location>
    <ligand>
        <name>NAD(+)</name>
        <dbReference type="ChEBI" id="CHEBI:57540"/>
    </ligand>
</feature>
<dbReference type="InterPro" id="IPR036291">
    <property type="entry name" value="NAD(P)-bd_dom_sf"/>
</dbReference>
<dbReference type="InterPro" id="IPR022383">
    <property type="entry name" value="Lactate/malate_DH_C"/>
</dbReference>
<dbReference type="GO" id="GO:0006108">
    <property type="term" value="P:malate metabolic process"/>
    <property type="evidence" value="ECO:0007669"/>
    <property type="project" value="InterPro"/>
</dbReference>
<feature type="domain" description="Lactate/malate dehydrogenase N-terminal" evidence="11">
    <location>
        <begin position="7"/>
        <end position="153"/>
    </location>
</feature>
<dbReference type="Pfam" id="PF02866">
    <property type="entry name" value="Ldh_1_C"/>
    <property type="match status" value="1"/>
</dbReference>
<evidence type="ECO:0000256" key="7">
    <source>
        <dbReference type="PIRSR" id="PIRSR000102-2"/>
    </source>
</evidence>
<comment type="catalytic activity">
    <reaction evidence="5 10">
        <text>(S)-malate + NAD(+) = oxaloacetate + NADH + H(+)</text>
        <dbReference type="Rhea" id="RHEA:21432"/>
        <dbReference type="ChEBI" id="CHEBI:15378"/>
        <dbReference type="ChEBI" id="CHEBI:15589"/>
        <dbReference type="ChEBI" id="CHEBI:16452"/>
        <dbReference type="ChEBI" id="CHEBI:57540"/>
        <dbReference type="ChEBI" id="CHEBI:57945"/>
        <dbReference type="EC" id="1.1.1.37"/>
    </reaction>
</comment>
<dbReference type="PANTHER" id="PTHR23382">
    <property type="entry name" value="MALATE DEHYDROGENASE"/>
    <property type="match status" value="1"/>
</dbReference>
<evidence type="ECO:0000256" key="3">
    <source>
        <dbReference type="ARBA" id="ARBA00023002"/>
    </source>
</evidence>
<feature type="binding site" evidence="7">
    <location>
        <position position="99"/>
    </location>
    <ligand>
        <name>substrate</name>
    </ligand>
</feature>
<name>A0A2V0P3V9_9CHLO</name>
<dbReference type="FunCoup" id="A0A2V0P3V9">
    <property type="interactions" value="1332"/>
</dbReference>
<dbReference type="GO" id="GO:0030060">
    <property type="term" value="F:L-malate dehydrogenase (NAD+) activity"/>
    <property type="evidence" value="ECO:0007669"/>
    <property type="project" value="UniProtKB-EC"/>
</dbReference>
<reference evidence="13 14" key="1">
    <citation type="journal article" date="2018" name="Sci. Rep.">
        <title>Raphidocelis subcapitata (=Pseudokirchneriella subcapitata) provides an insight into genome evolution and environmental adaptations in the Sphaeropleales.</title>
        <authorList>
            <person name="Suzuki S."/>
            <person name="Yamaguchi H."/>
            <person name="Nakajima N."/>
            <person name="Kawachi M."/>
        </authorList>
    </citation>
    <scope>NUCLEOTIDE SEQUENCE [LARGE SCALE GENOMIC DNA]</scope>
    <source>
        <strain evidence="13 14">NIES-35</strain>
    </source>
</reference>
<sequence>MPASAKRVLITGAAGQIGYALCPMVAAGRMLGPDQPVILHLLDIAPAAAALEGVKMELLDAAFPLLQGIVTSTDPAEACSGVDVAVMVGGFPRKAGMERKDVMGKNVSIYAAQARALEANASKDVKVLVVANPANTNALMLAEHAPSIPPENITAMTRLDHNRALAQVAERAGVPVTKVKNVIIWGNHSSTQYPDVSHGTVDGKPIREALKGSEGWLAEEFVPTVQQRGAAIIKARGLSSAMSAASSACDHVRNWLLGTAPGTWVSMGVLSDGSYGQPKGLVYSFPCTCKAGEWSIVQGLEIDAVSAEKMRATAEELAEERELALECIKEAAA</sequence>
<dbReference type="PIRSF" id="PIRSF000102">
    <property type="entry name" value="Lac_mal_DH"/>
    <property type="match status" value="1"/>
</dbReference>
<feature type="binding site" evidence="8">
    <location>
        <position position="43"/>
    </location>
    <ligand>
        <name>NAD(+)</name>
        <dbReference type="ChEBI" id="CHEBI:57540"/>
    </ligand>
</feature>
<evidence type="ECO:0000256" key="6">
    <source>
        <dbReference type="PIRSR" id="PIRSR000102-1"/>
    </source>
</evidence>
<dbReference type="GO" id="GO:0006099">
    <property type="term" value="P:tricarboxylic acid cycle"/>
    <property type="evidence" value="ECO:0007669"/>
    <property type="project" value="UniProtKB-KW"/>
</dbReference>
<feature type="binding site" evidence="8">
    <location>
        <position position="106"/>
    </location>
    <ligand>
        <name>NAD(+)</name>
        <dbReference type="ChEBI" id="CHEBI:57540"/>
    </ligand>
</feature>
<organism evidence="13 14">
    <name type="scientific">Raphidocelis subcapitata</name>
    <dbReference type="NCBI Taxonomy" id="307507"/>
    <lineage>
        <taxon>Eukaryota</taxon>
        <taxon>Viridiplantae</taxon>
        <taxon>Chlorophyta</taxon>
        <taxon>core chlorophytes</taxon>
        <taxon>Chlorophyceae</taxon>
        <taxon>CS clade</taxon>
        <taxon>Sphaeropleales</taxon>
        <taxon>Selenastraceae</taxon>
        <taxon>Raphidocelis</taxon>
    </lineage>
</organism>
<accession>A0A2V0P3V9</accession>
<feature type="binding site" evidence="7">
    <location>
        <position position="132"/>
    </location>
    <ligand>
        <name>substrate</name>
    </ligand>
</feature>
<evidence type="ECO:0000256" key="9">
    <source>
        <dbReference type="RuleBase" id="RU003369"/>
    </source>
</evidence>
<dbReference type="OrthoDB" id="4069699at2759"/>
<dbReference type="FunFam" id="3.40.50.720:FF:000010">
    <property type="entry name" value="Malate dehydrogenase"/>
    <property type="match status" value="1"/>
</dbReference>
<evidence type="ECO:0000313" key="13">
    <source>
        <dbReference type="EMBL" id="GBF94269.1"/>
    </source>
</evidence>
<dbReference type="InterPro" id="IPR001252">
    <property type="entry name" value="Malate_DH_AS"/>
</dbReference>
<dbReference type="InterPro" id="IPR015955">
    <property type="entry name" value="Lactate_DH/Glyco_Ohase_4_C"/>
</dbReference>
<evidence type="ECO:0000256" key="8">
    <source>
        <dbReference type="PIRSR" id="PIRSR000102-3"/>
    </source>
</evidence>
<dbReference type="Pfam" id="PF00056">
    <property type="entry name" value="Ldh_1_N"/>
    <property type="match status" value="1"/>
</dbReference>
<keyword evidence="14" id="KW-1185">Reference proteome</keyword>
<keyword evidence="3 9" id="KW-0560">Oxidoreductase</keyword>
<gene>
    <name evidence="13" type="ORF">Rsub_06539</name>
</gene>
<dbReference type="InterPro" id="IPR001557">
    <property type="entry name" value="L-lactate/malate_DH"/>
</dbReference>
<feature type="binding site" evidence="7">
    <location>
        <position position="93"/>
    </location>
    <ligand>
        <name>substrate</name>
    </ligand>
</feature>
<feature type="binding site" evidence="7">
    <location>
        <position position="163"/>
    </location>
    <ligand>
        <name>substrate</name>
    </ligand>
</feature>
<dbReference type="FunFam" id="3.90.110.10:FF:000002">
    <property type="entry name" value="Malate dehydrogenase"/>
    <property type="match status" value="1"/>
</dbReference>
<dbReference type="NCBIfam" id="TIGR01759">
    <property type="entry name" value="MalateDH-SF1"/>
    <property type="match status" value="1"/>
</dbReference>
<keyword evidence="4 8" id="KW-0520">NAD</keyword>
<feature type="active site" description="Proton acceptor" evidence="6">
    <location>
        <position position="188"/>
    </location>
</feature>
<comment type="caution">
    <text evidence="13">The sequence shown here is derived from an EMBL/GenBank/DDBJ whole genome shotgun (WGS) entry which is preliminary data.</text>
</comment>
<protein>
    <recommendedName>
        <fullName evidence="2 10">Malate dehydrogenase</fullName>
        <ecNumber evidence="2 10">1.1.1.37</ecNumber>
    </recommendedName>
</protein>
<dbReference type="CDD" id="cd01336">
    <property type="entry name" value="MDH_cytoplasmic_cytosolic"/>
    <property type="match status" value="1"/>
</dbReference>
<proteinExistence type="inferred from homology"/>
<dbReference type="AlphaFoldDB" id="A0A2V0P3V9"/>
<dbReference type="NCBIfam" id="TIGR01758">
    <property type="entry name" value="MDH_euk_cyt"/>
    <property type="match status" value="1"/>
</dbReference>
<dbReference type="STRING" id="307507.A0A2V0P3V9"/>
<dbReference type="HAMAP" id="MF_01517">
    <property type="entry name" value="Malate_dehydrog_2"/>
    <property type="match status" value="1"/>
</dbReference>